<evidence type="ECO:0000256" key="2">
    <source>
        <dbReference type="ARBA" id="ARBA00022729"/>
    </source>
</evidence>
<dbReference type="AlphaFoldDB" id="A0A2A2M9Z7"/>
<name>A0A2A2M9Z7_9GAMM</name>
<dbReference type="PANTHER" id="PTHR33420">
    <property type="entry name" value="FIMBRIAL SUBUNIT ELFA-RELATED"/>
    <property type="match status" value="1"/>
</dbReference>
<dbReference type="SUPFAM" id="SSF49401">
    <property type="entry name" value="Bacterial adhesins"/>
    <property type="match status" value="1"/>
</dbReference>
<feature type="chain" id="PRO_5013376495" evidence="5">
    <location>
        <begin position="34"/>
        <end position="391"/>
    </location>
</feature>
<feature type="domain" description="Fimbrial-type adhesion" evidence="6">
    <location>
        <begin position="238"/>
        <end position="389"/>
    </location>
</feature>
<dbReference type="EMBL" id="NQMS01000008">
    <property type="protein sequence ID" value="PAV95222.1"/>
    <property type="molecule type" value="Genomic_DNA"/>
</dbReference>
<dbReference type="GO" id="GO:0009289">
    <property type="term" value="C:pilus"/>
    <property type="evidence" value="ECO:0007669"/>
    <property type="project" value="UniProtKB-SubCell"/>
</dbReference>
<dbReference type="Proteomes" id="UP000218796">
    <property type="component" value="Unassembled WGS sequence"/>
</dbReference>
<feature type="region of interest" description="Disordered" evidence="4">
    <location>
        <begin position="367"/>
        <end position="391"/>
    </location>
</feature>
<evidence type="ECO:0000256" key="4">
    <source>
        <dbReference type="SAM" id="MobiDB-lite"/>
    </source>
</evidence>
<dbReference type="InterPro" id="IPR008966">
    <property type="entry name" value="Adhesion_dom_sf"/>
</dbReference>
<dbReference type="GeneID" id="69639390"/>
<comment type="caution">
    <text evidence="7">The sequence shown here is derived from an EMBL/GenBank/DDBJ whole genome shotgun (WGS) entry which is preliminary data.</text>
</comment>
<organism evidence="7 8">
    <name type="scientific">Hafnia paralvei</name>
    <dbReference type="NCBI Taxonomy" id="546367"/>
    <lineage>
        <taxon>Bacteria</taxon>
        <taxon>Pseudomonadati</taxon>
        <taxon>Pseudomonadota</taxon>
        <taxon>Gammaproteobacteria</taxon>
        <taxon>Enterobacterales</taxon>
        <taxon>Hafniaceae</taxon>
        <taxon>Hafnia</taxon>
    </lineage>
</organism>
<protein>
    <submittedName>
        <fullName evidence="7">Fimbrial protein</fullName>
    </submittedName>
</protein>
<dbReference type="InterPro" id="IPR036937">
    <property type="entry name" value="Adhesion_dom_fimbrial_sf"/>
</dbReference>
<keyword evidence="8" id="KW-1185">Reference proteome</keyword>
<keyword evidence="2 5" id="KW-0732">Signal</keyword>
<comment type="subcellular location">
    <subcellularLocation>
        <location evidence="1">Fimbrium</location>
    </subcellularLocation>
</comment>
<gene>
    <name evidence="7" type="ORF">CJD50_17405</name>
</gene>
<evidence type="ECO:0000259" key="6">
    <source>
        <dbReference type="Pfam" id="PF00419"/>
    </source>
</evidence>
<dbReference type="InterPro" id="IPR000259">
    <property type="entry name" value="Adhesion_dom_fimbrial"/>
</dbReference>
<dbReference type="InterPro" id="IPR050263">
    <property type="entry name" value="Bact_Fimbrial_Adh_Pro"/>
</dbReference>
<dbReference type="PANTHER" id="PTHR33420:SF31">
    <property type="entry name" value="TYPE 1 FIMBRIN D-MANNOSE SPECIFIC ADHESIN"/>
    <property type="match status" value="1"/>
</dbReference>
<evidence type="ECO:0000256" key="3">
    <source>
        <dbReference type="ARBA" id="ARBA00023263"/>
    </source>
</evidence>
<dbReference type="RefSeq" id="WP_020303647.1">
    <property type="nucleotide sequence ID" value="NZ_CALECD010000016.1"/>
</dbReference>
<evidence type="ECO:0000256" key="5">
    <source>
        <dbReference type="SAM" id="SignalP"/>
    </source>
</evidence>
<reference evidence="7 8" key="1">
    <citation type="submission" date="2017-08" db="EMBL/GenBank/DDBJ databases">
        <title>Draft Genome Sequence of Hafnia alvei CITHA-6 Isolated from Raw Bovine Milk.</title>
        <authorList>
            <person name="Culligan E.P."/>
            <person name="Mcsweeney A."/>
            <person name="O'Doherty C."/>
            <person name="Gleeson E."/>
            <person name="O'Riordan D."/>
            <person name="Sleator R.D."/>
        </authorList>
    </citation>
    <scope>NUCLEOTIDE SEQUENCE [LARGE SCALE GENOMIC DNA]</scope>
    <source>
        <strain evidence="7 8">CITHA-6</strain>
    </source>
</reference>
<evidence type="ECO:0000313" key="8">
    <source>
        <dbReference type="Proteomes" id="UP000218796"/>
    </source>
</evidence>
<dbReference type="GO" id="GO:0043709">
    <property type="term" value="P:cell adhesion involved in single-species biofilm formation"/>
    <property type="evidence" value="ECO:0007669"/>
    <property type="project" value="TreeGrafter"/>
</dbReference>
<evidence type="ECO:0000256" key="1">
    <source>
        <dbReference type="ARBA" id="ARBA00004561"/>
    </source>
</evidence>
<dbReference type="OrthoDB" id="6505839at2"/>
<sequence>MQNKKTTAHAAFFQRCKLCLVLIFSIFPLFSQAATTVLQNCFPAPVTYTIHTDTELPSEENHDGYSANVNDHIAGNGPAIVANCTCPYNLYASTAIYETTAGGSPLPPGTNGYGYLTEHLDIDVTAYGDAIDSPDGHGLPPINVDTYPTPIAGMYSTNEVQLRHTEGTSDVCSDATRPADASTTKRSFKWNILAFKFYIKKAILGEEIIPSTVIVQNYACLSFGNYCSVTDTQWVSSIQVTGKLTAPLSCTINAGSTIEVELGNIVTSQFVSQGEPPTNYTLKDVDITYHCDDPAAANAGKIKFSLTADQGVAAGSNNLIAKMLDRDDIGVRMFDQNNNDIVLDGSLDLPITLDSQGNGKISMTAAPVSTTSSRPQPGKFEGNVTVKMELR</sequence>
<dbReference type="Pfam" id="PF00419">
    <property type="entry name" value="Fimbrial"/>
    <property type="match status" value="1"/>
</dbReference>
<proteinExistence type="predicted"/>
<feature type="signal peptide" evidence="5">
    <location>
        <begin position="1"/>
        <end position="33"/>
    </location>
</feature>
<accession>A0A2A2M9Z7</accession>
<dbReference type="Gene3D" id="2.60.40.1090">
    <property type="entry name" value="Fimbrial-type adhesion domain"/>
    <property type="match status" value="1"/>
</dbReference>
<evidence type="ECO:0000313" key="7">
    <source>
        <dbReference type="EMBL" id="PAV95222.1"/>
    </source>
</evidence>
<keyword evidence="3" id="KW-0281">Fimbrium</keyword>